<evidence type="ECO:0000313" key="4">
    <source>
        <dbReference type="Proteomes" id="UP000499080"/>
    </source>
</evidence>
<dbReference type="Proteomes" id="UP000499080">
    <property type="component" value="Unassembled WGS sequence"/>
</dbReference>
<dbReference type="EMBL" id="BGPR01007466">
    <property type="protein sequence ID" value="GBN27071.1"/>
    <property type="molecule type" value="Genomic_DNA"/>
</dbReference>
<keyword evidence="4" id="KW-1185">Reference proteome</keyword>
<evidence type="ECO:0000313" key="3">
    <source>
        <dbReference type="EMBL" id="GBN27087.1"/>
    </source>
</evidence>
<keyword evidence="1" id="KW-0812">Transmembrane</keyword>
<comment type="caution">
    <text evidence="2">The sequence shown here is derived from an EMBL/GenBank/DDBJ whole genome shotgun (WGS) entry which is preliminary data.</text>
</comment>
<sequence length="132" mass="14627">MRRPLSRGLESSAAAAAALLCEVVTILASLSKMSAVASWSDLQRDMAMAAAVLATFMETAMSSLVIWWREGVGDMLSEPQEELSLSSAVGRRLILGEWFGRRPRIWAWMCSQIRLNRRMGPVDRNALGENEN</sequence>
<organism evidence="2 4">
    <name type="scientific">Araneus ventricosus</name>
    <name type="common">Orbweaver spider</name>
    <name type="synonym">Epeira ventricosa</name>
    <dbReference type="NCBI Taxonomy" id="182803"/>
    <lineage>
        <taxon>Eukaryota</taxon>
        <taxon>Metazoa</taxon>
        <taxon>Ecdysozoa</taxon>
        <taxon>Arthropoda</taxon>
        <taxon>Chelicerata</taxon>
        <taxon>Arachnida</taxon>
        <taxon>Araneae</taxon>
        <taxon>Araneomorphae</taxon>
        <taxon>Entelegynae</taxon>
        <taxon>Araneoidea</taxon>
        <taxon>Araneidae</taxon>
        <taxon>Araneus</taxon>
    </lineage>
</organism>
<feature type="transmembrane region" description="Helical" evidence="1">
    <location>
        <begin position="12"/>
        <end position="31"/>
    </location>
</feature>
<keyword evidence="1" id="KW-0472">Membrane</keyword>
<feature type="transmembrane region" description="Helical" evidence="1">
    <location>
        <begin position="46"/>
        <end position="68"/>
    </location>
</feature>
<gene>
    <name evidence="2" type="ORF">AVEN_175382_1</name>
    <name evidence="3" type="ORF">AVEN_269374_1</name>
</gene>
<keyword evidence="1" id="KW-1133">Transmembrane helix</keyword>
<protein>
    <submittedName>
        <fullName evidence="2">Uncharacterized protein</fullName>
    </submittedName>
</protein>
<name>A0A4Y2MIS7_ARAVE</name>
<evidence type="ECO:0000256" key="1">
    <source>
        <dbReference type="SAM" id="Phobius"/>
    </source>
</evidence>
<evidence type="ECO:0000313" key="2">
    <source>
        <dbReference type="EMBL" id="GBN27071.1"/>
    </source>
</evidence>
<accession>A0A4Y2MIS7</accession>
<proteinExistence type="predicted"/>
<dbReference type="EMBL" id="BGPR01007469">
    <property type="protein sequence ID" value="GBN27087.1"/>
    <property type="molecule type" value="Genomic_DNA"/>
</dbReference>
<dbReference type="AlphaFoldDB" id="A0A4Y2MIS7"/>
<reference evidence="2 4" key="1">
    <citation type="journal article" date="2019" name="Sci. Rep.">
        <title>Orb-weaving spider Araneus ventricosus genome elucidates the spidroin gene catalogue.</title>
        <authorList>
            <person name="Kono N."/>
            <person name="Nakamura H."/>
            <person name="Ohtoshi R."/>
            <person name="Moran D.A.P."/>
            <person name="Shinohara A."/>
            <person name="Yoshida Y."/>
            <person name="Fujiwara M."/>
            <person name="Mori M."/>
            <person name="Tomita M."/>
            <person name="Arakawa K."/>
        </authorList>
    </citation>
    <scope>NUCLEOTIDE SEQUENCE [LARGE SCALE GENOMIC DNA]</scope>
</reference>